<evidence type="ECO:0000256" key="1">
    <source>
        <dbReference type="SAM" id="MobiDB-lite"/>
    </source>
</evidence>
<accession>A0A5E4PRI8</accession>
<feature type="region of interest" description="Disordered" evidence="1">
    <location>
        <begin position="1"/>
        <end position="20"/>
    </location>
</feature>
<sequence>MKGQGNVAKTQAIPSGGRSPKAKYLGHLRPVLAETARKSLRAHTTFHLRMESLDDFVDPSICSLCNWTSSFLTGRSIQVVVDVYCSNAKPVNATGDAVYTSHAGLSREFVDQCREKLVSSIKSSLEKFFALTTKNTPFVVSPLFDNTSLKAYPSIGKAKLASKKLSVINRARQYFKPAHILVLYKAQVRPHMEYCCHLWSGAPQHHLDPFDRNINHSIWMCGGPPQSSLCAVSGTIRDGYFKKKSHTPSLYAGNAPVIPLV</sequence>
<evidence type="ECO:0000313" key="2">
    <source>
        <dbReference type="EMBL" id="VVC87685.1"/>
    </source>
</evidence>
<dbReference type="EMBL" id="FZQP02000160">
    <property type="protein sequence ID" value="VVC87685.1"/>
    <property type="molecule type" value="Genomic_DNA"/>
</dbReference>
<evidence type="ECO:0000313" key="3">
    <source>
        <dbReference type="Proteomes" id="UP000324832"/>
    </source>
</evidence>
<gene>
    <name evidence="2" type="ORF">LSINAPIS_LOCUS1226</name>
</gene>
<name>A0A5E4PRI8_9NEOP</name>
<keyword evidence="3" id="KW-1185">Reference proteome</keyword>
<proteinExistence type="predicted"/>
<reference evidence="2 3" key="1">
    <citation type="submission" date="2017-07" db="EMBL/GenBank/DDBJ databases">
        <authorList>
            <person name="Talla V."/>
            <person name="Backstrom N."/>
        </authorList>
    </citation>
    <scope>NUCLEOTIDE SEQUENCE [LARGE SCALE GENOMIC DNA]</scope>
</reference>
<dbReference type="Proteomes" id="UP000324832">
    <property type="component" value="Unassembled WGS sequence"/>
</dbReference>
<dbReference type="AlphaFoldDB" id="A0A5E4PRI8"/>
<organism evidence="2 3">
    <name type="scientific">Leptidea sinapis</name>
    <dbReference type="NCBI Taxonomy" id="189913"/>
    <lineage>
        <taxon>Eukaryota</taxon>
        <taxon>Metazoa</taxon>
        <taxon>Ecdysozoa</taxon>
        <taxon>Arthropoda</taxon>
        <taxon>Hexapoda</taxon>
        <taxon>Insecta</taxon>
        <taxon>Pterygota</taxon>
        <taxon>Neoptera</taxon>
        <taxon>Endopterygota</taxon>
        <taxon>Lepidoptera</taxon>
        <taxon>Glossata</taxon>
        <taxon>Ditrysia</taxon>
        <taxon>Papilionoidea</taxon>
        <taxon>Pieridae</taxon>
        <taxon>Dismorphiinae</taxon>
        <taxon>Leptidea</taxon>
    </lineage>
</organism>
<protein>
    <submittedName>
        <fullName evidence="2">Uncharacterized protein</fullName>
    </submittedName>
</protein>